<dbReference type="Proteomes" id="UP001235939">
    <property type="component" value="Chromosome 15"/>
</dbReference>
<comment type="similarity">
    <text evidence="1">Belongs to the histone H2B family.</text>
</comment>
<reference evidence="4 5" key="1">
    <citation type="submission" date="2022-01" db="EMBL/GenBank/DDBJ databases">
        <title>A chromosomal length assembly of Cordylochernes scorpioides.</title>
        <authorList>
            <person name="Zeh D."/>
            <person name="Zeh J."/>
        </authorList>
    </citation>
    <scope>NUCLEOTIDE SEQUENCE [LARGE SCALE GENOMIC DNA]</scope>
    <source>
        <strain evidence="4">IN4F17</strain>
        <tissue evidence="4">Whole Body</tissue>
    </source>
</reference>
<gene>
    <name evidence="4" type="ORF">LAZ67_15002655</name>
</gene>
<feature type="region of interest" description="Disordered" evidence="2">
    <location>
        <begin position="1"/>
        <end position="27"/>
    </location>
</feature>
<dbReference type="InterPro" id="IPR009072">
    <property type="entry name" value="Histone-fold"/>
</dbReference>
<evidence type="ECO:0000313" key="4">
    <source>
        <dbReference type="EMBL" id="UYV77879.1"/>
    </source>
</evidence>
<dbReference type="PRINTS" id="PR00621">
    <property type="entry name" value="HISTONEH2B"/>
</dbReference>
<dbReference type="InterPro" id="IPR000558">
    <property type="entry name" value="Histone_H2B"/>
</dbReference>
<accession>A0ABY6L9R3</accession>
<dbReference type="InterPro" id="IPR007125">
    <property type="entry name" value="H2A/H2B/H3"/>
</dbReference>
<dbReference type="SUPFAM" id="SSF47113">
    <property type="entry name" value="Histone-fold"/>
    <property type="match status" value="1"/>
</dbReference>
<sequence length="316" mass="36234">MANADQKPLEAPTVEAGVTTGGDAGFDPIPFNPSLNIRKYAGDEDPRQWITSLEEVGFLYRWADYIITRYAAMNLVGPAKTWYEFHKVNLATWEIFKTRLIQDFASLENKDEMMLKLNRMQGWNELAMRFAEDILLQCSKVQPNMEEMEKIQFVIGGLKKEYALALYLNPPKTIDELLEAFIVDSDEYIENIKRCLGDTEGKRSIVENFKEENGCLYKRNPRPEGRAWLLVVPRSISIYIYKVMVHSDTGIFSKAIMNSFVNDIFERISGESSRLVHYNKRHTITSREIRLLLPGELAKHAVSEGTKAVTKYTSIS</sequence>
<organism evidence="4 5">
    <name type="scientific">Cordylochernes scorpioides</name>
    <dbReference type="NCBI Taxonomy" id="51811"/>
    <lineage>
        <taxon>Eukaryota</taxon>
        <taxon>Metazoa</taxon>
        <taxon>Ecdysozoa</taxon>
        <taxon>Arthropoda</taxon>
        <taxon>Chelicerata</taxon>
        <taxon>Arachnida</taxon>
        <taxon>Pseudoscorpiones</taxon>
        <taxon>Cheliferoidea</taxon>
        <taxon>Chernetidae</taxon>
        <taxon>Cordylochernes</taxon>
    </lineage>
</organism>
<dbReference type="EMBL" id="CP092877">
    <property type="protein sequence ID" value="UYV77879.1"/>
    <property type="molecule type" value="Genomic_DNA"/>
</dbReference>
<dbReference type="Pfam" id="PF00125">
    <property type="entry name" value="Histone"/>
    <property type="match status" value="1"/>
</dbReference>
<dbReference type="PANTHER" id="PTHR23428">
    <property type="entry name" value="HISTONE H2B"/>
    <property type="match status" value="1"/>
</dbReference>
<keyword evidence="5" id="KW-1185">Reference proteome</keyword>
<dbReference type="Gene3D" id="1.10.20.10">
    <property type="entry name" value="Histone, subunit A"/>
    <property type="match status" value="1"/>
</dbReference>
<feature type="domain" description="Core Histone H2A/H2B/H3" evidence="3">
    <location>
        <begin position="255"/>
        <end position="291"/>
    </location>
</feature>
<evidence type="ECO:0000256" key="2">
    <source>
        <dbReference type="SAM" id="MobiDB-lite"/>
    </source>
</evidence>
<evidence type="ECO:0000256" key="1">
    <source>
        <dbReference type="ARBA" id="ARBA00006846"/>
    </source>
</evidence>
<proteinExistence type="inferred from homology"/>
<evidence type="ECO:0000313" key="5">
    <source>
        <dbReference type="Proteomes" id="UP001235939"/>
    </source>
</evidence>
<name>A0ABY6L9R3_9ARAC</name>
<evidence type="ECO:0000259" key="3">
    <source>
        <dbReference type="Pfam" id="PF00125"/>
    </source>
</evidence>
<dbReference type="CDD" id="cd22910">
    <property type="entry name" value="HFD_H2B"/>
    <property type="match status" value="1"/>
</dbReference>
<dbReference type="SMART" id="SM00427">
    <property type="entry name" value="H2B"/>
    <property type="match status" value="1"/>
</dbReference>
<protein>
    <submittedName>
        <fullName evidence="4">Hist2h2be</fullName>
    </submittedName>
</protein>